<organism evidence="1 2">
    <name type="scientific">Methanococcus maripaludis</name>
    <name type="common">Methanococcus deltae</name>
    <dbReference type="NCBI Taxonomy" id="39152"/>
    <lineage>
        <taxon>Archaea</taxon>
        <taxon>Methanobacteriati</taxon>
        <taxon>Methanobacteriota</taxon>
        <taxon>Methanomada group</taxon>
        <taxon>Methanococci</taxon>
        <taxon>Methanococcales</taxon>
        <taxon>Methanococcaceae</taxon>
        <taxon>Methanococcus</taxon>
    </lineage>
</organism>
<proteinExistence type="predicted"/>
<evidence type="ECO:0000313" key="1">
    <source>
        <dbReference type="EMBL" id="AVB77098.1"/>
    </source>
</evidence>
<dbReference type="EMBL" id="CP026606">
    <property type="protein sequence ID" value="AVB77098.1"/>
    <property type="molecule type" value="Genomic_DNA"/>
</dbReference>
<sequence>MNFFGENMECPVCGGEKCIRKSAVEIYKDLIELFFKYQDKESEVTFKKHPTVGEIGECEKTGKKLWYCPYCDKPFPENYELNNVTVECPHCKKTLCIPVSNRTFC</sequence>
<dbReference type="AlphaFoldDB" id="A0A2L1CCJ7"/>
<accession>A0A2L1CCJ7</accession>
<gene>
    <name evidence="1" type="ORF">MMJJ_17270</name>
</gene>
<dbReference type="KEGG" id="mmad:MMJJ_17270"/>
<dbReference type="Proteomes" id="UP000239462">
    <property type="component" value="Chromosome"/>
</dbReference>
<reference evidence="2" key="1">
    <citation type="journal article" date="2018" name="Genome Announc.">
        <title>Complete Genome Sequence of the Methanococcus maripaludis Type Strain JJ (DSM 2067), a Model for Selenoprotein Synthesis in Archaea.</title>
        <authorList>
            <person name="Poehlein A."/>
            <person name="Heym D."/>
            <person name="Quitzke V."/>
            <person name="Fersch J."/>
            <person name="Daniel R."/>
            <person name="Rother M."/>
        </authorList>
    </citation>
    <scope>NUCLEOTIDE SEQUENCE [LARGE SCALE GENOMIC DNA]</scope>
    <source>
        <strain evidence="2">DSM 2067</strain>
    </source>
</reference>
<protein>
    <submittedName>
        <fullName evidence="1">Uncharacterized protein</fullName>
    </submittedName>
</protein>
<evidence type="ECO:0000313" key="2">
    <source>
        <dbReference type="Proteomes" id="UP000239462"/>
    </source>
</evidence>
<name>A0A2L1CCJ7_METMI</name>